<dbReference type="PANTHER" id="PTHR43395">
    <property type="entry name" value="SENSOR HISTIDINE KINASE CHEA"/>
    <property type="match status" value="1"/>
</dbReference>
<dbReference type="InterPro" id="IPR051315">
    <property type="entry name" value="Bact_Chemotaxis_CheA"/>
</dbReference>
<feature type="modified residue" description="Phosphohistidine" evidence="1">
    <location>
        <position position="48"/>
    </location>
</feature>
<dbReference type="EMBL" id="CP030139">
    <property type="protein sequence ID" value="AZB72928.1"/>
    <property type="molecule type" value="Genomic_DNA"/>
</dbReference>
<dbReference type="SMART" id="SM00073">
    <property type="entry name" value="HPT"/>
    <property type="match status" value="1"/>
</dbReference>
<sequence length="311" mass="34145">MDAEQQQVLEYFIEEARENLDTIEKGLMDLVATSQNTERINELFRSAHSVKGGAAMLGLQSIQHVAHRLEDGFKVLRDQPEVASPEAQSLFLQGFDFLCNLLEHLQNNGDLEAEYTRQIIEQSDPAFTELQALLSAASQTTPQAPQVDRWESLLAATPIASTPAAADDAVTGLLQQLLEQFRAEETAEQRQQILQTCQQLRDLSAETAWQYLLDICARAIAKPENSFAQLAAVVVRNLKQASDQWQLGRADQVAVTPALARLAGGATDPYTATVVSIPIEPNEAARALAASFERAQLLVLATQLVQVLREG</sequence>
<reference evidence="3 4" key="1">
    <citation type="journal article" date="2018" name="Sci. Rep.">
        <title>Genome Features and Biochemical Characteristics of a Robust, Fast Growing and Naturally Transformable Cyanobacterium Synechococcus elongatus PCC 11801 Isolated from India.</title>
        <authorList>
            <person name="Jaiswal D."/>
            <person name="Sengupta A."/>
            <person name="Sohoni S."/>
            <person name="Sengupta S."/>
            <person name="Phadnavis A.G."/>
            <person name="Pakrasi H.B."/>
            <person name="Wangikar P.P."/>
        </authorList>
    </citation>
    <scope>NUCLEOTIDE SEQUENCE [LARGE SCALE GENOMIC DNA]</scope>
    <source>
        <strain evidence="3 4">PCC 11801</strain>
    </source>
</reference>
<evidence type="ECO:0000256" key="1">
    <source>
        <dbReference type="PROSITE-ProRule" id="PRU00110"/>
    </source>
</evidence>
<dbReference type="RefSeq" id="WP_208673265.1">
    <property type="nucleotide sequence ID" value="NZ_CP030139.2"/>
</dbReference>
<dbReference type="InterPro" id="IPR036641">
    <property type="entry name" value="HPT_dom_sf"/>
</dbReference>
<evidence type="ECO:0000259" key="2">
    <source>
        <dbReference type="PROSITE" id="PS50894"/>
    </source>
</evidence>
<proteinExistence type="predicted"/>
<dbReference type="Proteomes" id="UP000267249">
    <property type="component" value="Chromosome"/>
</dbReference>
<accession>A0AAN1QPD1</accession>
<gene>
    <name evidence="3" type="ORF">DOP62_09530</name>
</gene>
<dbReference type="AlphaFoldDB" id="A0AAN1QPD1"/>
<organism evidence="3 4">
    <name type="scientific">Synechococcus elongatus PCC 11801</name>
    <dbReference type="NCBI Taxonomy" id="2219813"/>
    <lineage>
        <taxon>Bacteria</taxon>
        <taxon>Bacillati</taxon>
        <taxon>Cyanobacteriota</taxon>
        <taxon>Cyanophyceae</taxon>
        <taxon>Synechococcales</taxon>
        <taxon>Synechococcaceae</taxon>
        <taxon>Synechococcus</taxon>
    </lineage>
</organism>
<dbReference type="GO" id="GO:0000160">
    <property type="term" value="P:phosphorelay signal transduction system"/>
    <property type="evidence" value="ECO:0007669"/>
    <property type="project" value="InterPro"/>
</dbReference>
<evidence type="ECO:0000313" key="3">
    <source>
        <dbReference type="EMBL" id="AZB72928.1"/>
    </source>
</evidence>
<feature type="domain" description="HPt" evidence="2">
    <location>
        <begin position="1"/>
        <end position="105"/>
    </location>
</feature>
<dbReference type="PROSITE" id="PS50894">
    <property type="entry name" value="HPT"/>
    <property type="match status" value="1"/>
</dbReference>
<name>A0AAN1QPD1_SYNEL</name>
<keyword evidence="1" id="KW-0597">Phosphoprotein</keyword>
<dbReference type="CDD" id="cd00088">
    <property type="entry name" value="HPT"/>
    <property type="match status" value="1"/>
</dbReference>
<protein>
    <submittedName>
        <fullName evidence="3">Hpt domain-containing protein</fullName>
    </submittedName>
</protein>
<dbReference type="Gene3D" id="1.20.120.160">
    <property type="entry name" value="HPT domain"/>
    <property type="match status" value="1"/>
</dbReference>
<dbReference type="InterPro" id="IPR008207">
    <property type="entry name" value="Sig_transdc_His_kin_Hpt_dom"/>
</dbReference>
<evidence type="ECO:0000313" key="4">
    <source>
        <dbReference type="Proteomes" id="UP000267249"/>
    </source>
</evidence>
<dbReference type="Pfam" id="PF01627">
    <property type="entry name" value="Hpt"/>
    <property type="match status" value="1"/>
</dbReference>
<dbReference type="SUPFAM" id="SSF47226">
    <property type="entry name" value="Histidine-containing phosphotransfer domain, HPT domain"/>
    <property type="match status" value="1"/>
</dbReference>
<dbReference type="PANTHER" id="PTHR43395:SF10">
    <property type="entry name" value="CHEMOTAXIS PROTEIN CHEA"/>
    <property type="match status" value="1"/>
</dbReference>